<evidence type="ECO:0000313" key="2">
    <source>
        <dbReference type="Proteomes" id="UP001054945"/>
    </source>
</evidence>
<dbReference type="AlphaFoldDB" id="A0AAV4TRG7"/>
<keyword evidence="2" id="KW-1185">Reference proteome</keyword>
<gene>
    <name evidence="1" type="ORF">CEXT_431421</name>
</gene>
<name>A0AAV4TRG7_CAEEX</name>
<protein>
    <submittedName>
        <fullName evidence="1">Uncharacterized protein</fullName>
    </submittedName>
</protein>
<organism evidence="1 2">
    <name type="scientific">Caerostris extrusa</name>
    <name type="common">Bark spider</name>
    <name type="synonym">Caerostris bankana</name>
    <dbReference type="NCBI Taxonomy" id="172846"/>
    <lineage>
        <taxon>Eukaryota</taxon>
        <taxon>Metazoa</taxon>
        <taxon>Ecdysozoa</taxon>
        <taxon>Arthropoda</taxon>
        <taxon>Chelicerata</taxon>
        <taxon>Arachnida</taxon>
        <taxon>Araneae</taxon>
        <taxon>Araneomorphae</taxon>
        <taxon>Entelegynae</taxon>
        <taxon>Araneoidea</taxon>
        <taxon>Araneidae</taxon>
        <taxon>Caerostris</taxon>
    </lineage>
</organism>
<comment type="caution">
    <text evidence="1">The sequence shown here is derived from an EMBL/GenBank/DDBJ whole genome shotgun (WGS) entry which is preliminary data.</text>
</comment>
<sequence>MTLKVKHFNRKTKHKRGKKMTLDNKTSAILYTESEFTTESALTLSATMRLTKDGTGFEWWPIELLQTTRNK</sequence>
<dbReference type="EMBL" id="BPLR01011620">
    <property type="protein sequence ID" value="GIY47769.1"/>
    <property type="molecule type" value="Genomic_DNA"/>
</dbReference>
<proteinExistence type="predicted"/>
<evidence type="ECO:0000313" key="1">
    <source>
        <dbReference type="EMBL" id="GIY47769.1"/>
    </source>
</evidence>
<accession>A0AAV4TRG7</accession>
<dbReference type="Proteomes" id="UP001054945">
    <property type="component" value="Unassembled WGS sequence"/>
</dbReference>
<reference evidence="1 2" key="1">
    <citation type="submission" date="2021-06" db="EMBL/GenBank/DDBJ databases">
        <title>Caerostris extrusa draft genome.</title>
        <authorList>
            <person name="Kono N."/>
            <person name="Arakawa K."/>
        </authorList>
    </citation>
    <scope>NUCLEOTIDE SEQUENCE [LARGE SCALE GENOMIC DNA]</scope>
</reference>